<reference evidence="3 4" key="1">
    <citation type="journal article" date="2024" name="Genome Biol. Evol.">
        <title>Chromosome-level genome assembly of the viviparous eelpout Zoarces viviparus.</title>
        <authorList>
            <person name="Fuhrmann N."/>
            <person name="Brasseur M.V."/>
            <person name="Bakowski C.E."/>
            <person name="Podsiadlowski L."/>
            <person name="Prost S."/>
            <person name="Krehenwinkel H."/>
            <person name="Mayer C."/>
        </authorList>
    </citation>
    <scope>NUCLEOTIDE SEQUENCE [LARGE SCALE GENOMIC DNA]</scope>
    <source>
        <strain evidence="3">NO-MEL_2022_Ind0_liver</strain>
    </source>
</reference>
<feature type="region of interest" description="Disordered" evidence="2">
    <location>
        <begin position="1"/>
        <end position="39"/>
    </location>
</feature>
<evidence type="ECO:0000256" key="1">
    <source>
        <dbReference type="SAM" id="Coils"/>
    </source>
</evidence>
<gene>
    <name evidence="3" type="ORF">VZT92_023758</name>
</gene>
<feature type="compositionally biased region" description="Polar residues" evidence="2">
    <location>
        <begin position="17"/>
        <end position="28"/>
    </location>
</feature>
<proteinExistence type="predicted"/>
<sequence length="108" mass="12799">MTAWKQGMRQKDKTDRNNQMSQAAVQSQKSDDAWKAKHNALEAKDLAEKQQGWVEKEKLMETNITKKLDETKELEVKFKELQSENQQLEETLQNENQKMNQMEELIHH</sequence>
<name>A0AAW1E8D0_ZOAVI</name>
<organism evidence="3 4">
    <name type="scientific">Zoarces viviparus</name>
    <name type="common">Viviparous eelpout</name>
    <name type="synonym">Blennius viviparus</name>
    <dbReference type="NCBI Taxonomy" id="48416"/>
    <lineage>
        <taxon>Eukaryota</taxon>
        <taxon>Metazoa</taxon>
        <taxon>Chordata</taxon>
        <taxon>Craniata</taxon>
        <taxon>Vertebrata</taxon>
        <taxon>Euteleostomi</taxon>
        <taxon>Actinopterygii</taxon>
        <taxon>Neopterygii</taxon>
        <taxon>Teleostei</taxon>
        <taxon>Neoteleostei</taxon>
        <taxon>Acanthomorphata</taxon>
        <taxon>Eupercaria</taxon>
        <taxon>Perciformes</taxon>
        <taxon>Cottioidei</taxon>
        <taxon>Zoarcales</taxon>
        <taxon>Zoarcidae</taxon>
        <taxon>Zoarcinae</taxon>
        <taxon>Zoarces</taxon>
    </lineage>
</organism>
<feature type="compositionally biased region" description="Basic and acidic residues" evidence="2">
    <location>
        <begin position="29"/>
        <end position="39"/>
    </location>
</feature>
<evidence type="ECO:0000313" key="3">
    <source>
        <dbReference type="EMBL" id="KAK9518452.1"/>
    </source>
</evidence>
<dbReference type="Proteomes" id="UP001488805">
    <property type="component" value="Unassembled WGS sequence"/>
</dbReference>
<evidence type="ECO:0000256" key="2">
    <source>
        <dbReference type="SAM" id="MobiDB-lite"/>
    </source>
</evidence>
<evidence type="ECO:0000313" key="4">
    <source>
        <dbReference type="Proteomes" id="UP001488805"/>
    </source>
</evidence>
<dbReference type="AlphaFoldDB" id="A0AAW1E8D0"/>
<keyword evidence="1" id="KW-0175">Coiled coil</keyword>
<protein>
    <submittedName>
        <fullName evidence="3">Uncharacterized protein</fullName>
    </submittedName>
</protein>
<feature type="coiled-coil region" evidence="1">
    <location>
        <begin position="64"/>
        <end position="105"/>
    </location>
</feature>
<accession>A0AAW1E8D0</accession>
<comment type="caution">
    <text evidence="3">The sequence shown here is derived from an EMBL/GenBank/DDBJ whole genome shotgun (WGS) entry which is preliminary data.</text>
</comment>
<dbReference type="EMBL" id="JBCEZU010000538">
    <property type="protein sequence ID" value="KAK9518452.1"/>
    <property type="molecule type" value="Genomic_DNA"/>
</dbReference>
<keyword evidence="4" id="KW-1185">Reference proteome</keyword>